<evidence type="ECO:0000313" key="3">
    <source>
        <dbReference type="Proteomes" id="UP000694941"/>
    </source>
</evidence>
<evidence type="ECO:0000256" key="1">
    <source>
        <dbReference type="SAM" id="MobiDB-lite"/>
    </source>
</evidence>
<name>A0ABM1SSE7_LIMPO</name>
<keyword evidence="3" id="KW-1185">Reference proteome</keyword>
<feature type="compositionally biased region" description="Basic and acidic residues" evidence="1">
    <location>
        <begin position="641"/>
        <end position="653"/>
    </location>
</feature>
<gene>
    <name evidence="4" type="primary">LOC106463367</name>
</gene>
<sequence>MFVLLQYINKMKGLFLLMCLHLVKGLSLDEIHAYQNSPERRGNLLDAVDYDQYAVPYPFSLVHQSVPDTDRTKEYTTFRDLKKKQAYVVSEDVAPSDGLFAAGISNKLLRTLHELDRQMAQKEAVSRHQDPYNQLIRHQRFPISDEDAKSFIDRNDYDQENAYKRSVYSLGLRSPPTESSFWTKQRFNFAPAFSDTYMGNRKWADVDEPGREFNERQKTRAWKENGENEIFKGEDTEYADFFPLSTSERSQPKLQENRKFPSLKQTVIEPGEMREFLQAMSMTKRKSLNDPLSRTMLLMNKEKDDSEDVFKYLTSESQRRNMRNEPFTNRFENSVGEGKDANIDEETISNLGLEELPPLFGKTKHITLNKRDYKFATNGKSATMSELRNIFEDDGDKRAFKKRRIEYQGEKPSRTKSGKNETDELPVHSEESIKNDFSKITTEISTTEQKKSKDPDIKEDFEKWLRKEYIKNMAKALNTLRKKRSNNWTSVLSKDIEDFLQHAGNEEKSVSKIDKKQVKKNVNKNENVADGKATKQESIIIKDGNEKKGSLSSQKLQFEQAAHKIKEIENSMLSAAMKIMKKGATEGFHLDAEKISHRLEAARELDNLRQALAHLHMALDKIEQEGQENVKVSSEGEDESTERTTPDRSSFMEKITEPEGGDHHEESKVFHIQPAVDMNSKVLKNLDRYNTGQPNQKEDSCPPLKLLTSDCATIDYYLPDETFRQMFSCLTFL</sequence>
<reference evidence="4" key="1">
    <citation type="submission" date="2025-08" db="UniProtKB">
        <authorList>
            <consortium name="RefSeq"/>
        </authorList>
    </citation>
    <scope>IDENTIFICATION</scope>
    <source>
        <tissue evidence="4">Muscle</tissue>
    </source>
</reference>
<feature type="chain" id="PRO_5046489632" evidence="2">
    <location>
        <begin position="26"/>
        <end position="733"/>
    </location>
</feature>
<keyword evidence="2" id="KW-0732">Signal</keyword>
<protein>
    <submittedName>
        <fullName evidence="4">Uncharacterized protein LOC106463367</fullName>
    </submittedName>
</protein>
<proteinExistence type="predicted"/>
<dbReference type="GeneID" id="106463367"/>
<dbReference type="RefSeq" id="XP_022246553.1">
    <property type="nucleotide sequence ID" value="XM_022390845.1"/>
</dbReference>
<feature type="region of interest" description="Disordered" evidence="1">
    <location>
        <begin position="406"/>
        <end position="430"/>
    </location>
</feature>
<accession>A0ABM1SSE7</accession>
<evidence type="ECO:0000256" key="2">
    <source>
        <dbReference type="SAM" id="SignalP"/>
    </source>
</evidence>
<feature type="signal peptide" evidence="2">
    <location>
        <begin position="1"/>
        <end position="25"/>
    </location>
</feature>
<feature type="region of interest" description="Disordered" evidence="1">
    <location>
        <begin position="624"/>
        <end position="653"/>
    </location>
</feature>
<evidence type="ECO:0000313" key="4">
    <source>
        <dbReference type="RefSeq" id="XP_022246553.1"/>
    </source>
</evidence>
<organism evidence="3 4">
    <name type="scientific">Limulus polyphemus</name>
    <name type="common">Atlantic horseshoe crab</name>
    <dbReference type="NCBI Taxonomy" id="6850"/>
    <lineage>
        <taxon>Eukaryota</taxon>
        <taxon>Metazoa</taxon>
        <taxon>Ecdysozoa</taxon>
        <taxon>Arthropoda</taxon>
        <taxon>Chelicerata</taxon>
        <taxon>Merostomata</taxon>
        <taxon>Xiphosura</taxon>
        <taxon>Limulidae</taxon>
        <taxon>Limulus</taxon>
    </lineage>
</organism>
<dbReference type="Proteomes" id="UP000694941">
    <property type="component" value="Unplaced"/>
</dbReference>